<dbReference type="SMART" id="SM00382">
    <property type="entry name" value="AAA"/>
    <property type="match status" value="1"/>
</dbReference>
<keyword evidence="2 4" id="KW-0067">ATP-binding</keyword>
<dbReference type="InterPro" id="IPR003593">
    <property type="entry name" value="AAA+_ATPase"/>
</dbReference>
<evidence type="ECO:0000256" key="2">
    <source>
        <dbReference type="ARBA" id="ARBA00022840"/>
    </source>
</evidence>
<dbReference type="GO" id="GO:0016887">
    <property type="term" value="F:ATP hydrolysis activity"/>
    <property type="evidence" value="ECO:0007669"/>
    <property type="project" value="InterPro"/>
</dbReference>
<accession>A0A0C2VFA0</accession>
<dbReference type="AlphaFoldDB" id="A0A0C2VFA0"/>
<dbReference type="OrthoDB" id="9791546at2"/>
<dbReference type="EMBL" id="JXRR01000022">
    <property type="protein sequence ID" value="KIL43206.1"/>
    <property type="molecule type" value="Genomic_DNA"/>
</dbReference>
<dbReference type="SUPFAM" id="SSF52540">
    <property type="entry name" value="P-loop containing nucleoside triphosphate hydrolases"/>
    <property type="match status" value="1"/>
</dbReference>
<dbReference type="Proteomes" id="UP000031972">
    <property type="component" value="Unassembled WGS sequence"/>
</dbReference>
<dbReference type="InterPro" id="IPR003439">
    <property type="entry name" value="ABC_transporter-like_ATP-bd"/>
</dbReference>
<dbReference type="InterPro" id="IPR017871">
    <property type="entry name" value="ABC_transporter-like_CS"/>
</dbReference>
<comment type="caution">
    <text evidence="4">The sequence shown here is derived from an EMBL/GenBank/DDBJ whole genome shotgun (WGS) entry which is preliminary data.</text>
</comment>
<dbReference type="GO" id="GO:0005886">
    <property type="term" value="C:plasma membrane"/>
    <property type="evidence" value="ECO:0007669"/>
    <property type="project" value="TreeGrafter"/>
</dbReference>
<feature type="domain" description="ABC transporter" evidence="3">
    <location>
        <begin position="7"/>
        <end position="220"/>
    </location>
</feature>
<organism evidence="4 5">
    <name type="scientific">Jeotgalibacillus campisalis</name>
    <dbReference type="NCBI Taxonomy" id="220754"/>
    <lineage>
        <taxon>Bacteria</taxon>
        <taxon>Bacillati</taxon>
        <taxon>Bacillota</taxon>
        <taxon>Bacilli</taxon>
        <taxon>Bacillales</taxon>
        <taxon>Caryophanaceae</taxon>
        <taxon>Jeotgalibacillus</taxon>
    </lineage>
</organism>
<protein>
    <submittedName>
        <fullName evidence="4">ABC transporter ATP-binding protein</fullName>
    </submittedName>
</protein>
<name>A0A0C2VFA0_9BACL</name>
<dbReference type="RefSeq" id="WP_041061563.1">
    <property type="nucleotide sequence ID" value="NZ_JXRR01000022.1"/>
</dbReference>
<evidence type="ECO:0000313" key="4">
    <source>
        <dbReference type="EMBL" id="KIL43206.1"/>
    </source>
</evidence>
<keyword evidence="1" id="KW-0547">Nucleotide-binding</keyword>
<reference evidence="4 5" key="1">
    <citation type="submission" date="2015-01" db="EMBL/GenBank/DDBJ databases">
        <title>Jeotgalibacillus campisalis genome sequencing.</title>
        <authorList>
            <person name="Goh K.M."/>
            <person name="Chan K.-G."/>
            <person name="Yaakop A.S."/>
            <person name="Ee R."/>
            <person name="Gan H.M."/>
            <person name="Chan C.S."/>
        </authorList>
    </citation>
    <scope>NUCLEOTIDE SEQUENCE [LARGE SCALE GENOMIC DNA]</scope>
    <source>
        <strain evidence="4 5">SF-57</strain>
    </source>
</reference>
<evidence type="ECO:0000256" key="1">
    <source>
        <dbReference type="ARBA" id="ARBA00022741"/>
    </source>
</evidence>
<dbReference type="Gene3D" id="3.40.50.300">
    <property type="entry name" value="P-loop containing nucleotide triphosphate hydrolases"/>
    <property type="match status" value="1"/>
</dbReference>
<keyword evidence="5" id="KW-1185">Reference proteome</keyword>
<dbReference type="GO" id="GO:0022857">
    <property type="term" value="F:transmembrane transporter activity"/>
    <property type="evidence" value="ECO:0007669"/>
    <property type="project" value="TreeGrafter"/>
</dbReference>
<dbReference type="PANTHER" id="PTHR24220:SF86">
    <property type="entry name" value="ABC TRANSPORTER ABCH.1"/>
    <property type="match status" value="1"/>
</dbReference>
<dbReference type="InterPro" id="IPR027417">
    <property type="entry name" value="P-loop_NTPase"/>
</dbReference>
<evidence type="ECO:0000313" key="5">
    <source>
        <dbReference type="Proteomes" id="UP000031972"/>
    </source>
</evidence>
<sequence length="220" mass="25063">MTSILKLEIQKKTFKKKCFSILHDFELEVEAGERLSIIGESGVGKTSLLNIMGLLDPHYHGSYKLFDSSVKDLSQNKLAEWRNRKIGFVLQESALIHSLTIEDNIKLPLLYAHLEKDPAAQDHFKRIITKIGIEPILKKKPLECSGGQRSRAVFARAVMMNPQIILSDEPTASLDSKNKENIINLLFDMNKEFNTTLITVTHDLDVANRHERIITLERNE</sequence>
<dbReference type="PROSITE" id="PS50893">
    <property type="entry name" value="ABC_TRANSPORTER_2"/>
    <property type="match status" value="1"/>
</dbReference>
<dbReference type="PATRIC" id="fig|220754.4.peg.3619"/>
<dbReference type="PANTHER" id="PTHR24220">
    <property type="entry name" value="IMPORT ATP-BINDING PROTEIN"/>
    <property type="match status" value="1"/>
</dbReference>
<dbReference type="PROSITE" id="PS00211">
    <property type="entry name" value="ABC_TRANSPORTER_1"/>
    <property type="match status" value="1"/>
</dbReference>
<evidence type="ECO:0000259" key="3">
    <source>
        <dbReference type="PROSITE" id="PS50893"/>
    </source>
</evidence>
<dbReference type="GO" id="GO:0005524">
    <property type="term" value="F:ATP binding"/>
    <property type="evidence" value="ECO:0007669"/>
    <property type="project" value="UniProtKB-KW"/>
</dbReference>
<proteinExistence type="predicted"/>
<dbReference type="Pfam" id="PF00005">
    <property type="entry name" value="ABC_tran"/>
    <property type="match status" value="1"/>
</dbReference>
<dbReference type="InterPro" id="IPR015854">
    <property type="entry name" value="ABC_transpr_LolD-like"/>
</dbReference>
<gene>
    <name evidence="4" type="ORF">KR50_36090</name>
</gene>